<dbReference type="InterPro" id="IPR047153">
    <property type="entry name" value="TRIM45/56/19-like"/>
</dbReference>
<evidence type="ECO:0000259" key="3">
    <source>
        <dbReference type="PROSITE" id="PS50119"/>
    </source>
</evidence>
<keyword evidence="5" id="KW-1185">Reference proteome</keyword>
<keyword evidence="1" id="KW-0862">Zinc</keyword>
<dbReference type="EMBL" id="CAJPWZ010001792">
    <property type="protein sequence ID" value="CAG2223815.1"/>
    <property type="molecule type" value="Genomic_DNA"/>
</dbReference>
<organism evidence="4 5">
    <name type="scientific">Mytilus edulis</name>
    <name type="common">Blue mussel</name>
    <dbReference type="NCBI Taxonomy" id="6550"/>
    <lineage>
        <taxon>Eukaryota</taxon>
        <taxon>Metazoa</taxon>
        <taxon>Spiralia</taxon>
        <taxon>Lophotrochozoa</taxon>
        <taxon>Mollusca</taxon>
        <taxon>Bivalvia</taxon>
        <taxon>Autobranchia</taxon>
        <taxon>Pteriomorphia</taxon>
        <taxon>Mytilida</taxon>
        <taxon>Mytiloidea</taxon>
        <taxon>Mytilidae</taxon>
        <taxon>Mytilinae</taxon>
        <taxon>Mytilus</taxon>
    </lineage>
</organism>
<dbReference type="SUPFAM" id="SSF57845">
    <property type="entry name" value="B-box zinc-binding domain"/>
    <property type="match status" value="1"/>
</dbReference>
<dbReference type="PROSITE" id="PS50119">
    <property type="entry name" value="ZF_BBOX"/>
    <property type="match status" value="1"/>
</dbReference>
<evidence type="ECO:0000256" key="1">
    <source>
        <dbReference type="PROSITE-ProRule" id="PRU00024"/>
    </source>
</evidence>
<proteinExistence type="predicted"/>
<feature type="coiled-coil region" evidence="2">
    <location>
        <begin position="117"/>
        <end position="180"/>
    </location>
</feature>
<protein>
    <recommendedName>
        <fullName evidence="3">B box-type domain-containing protein</fullName>
    </recommendedName>
</protein>
<sequence>MATNTSICGICSLRQITQTSNHWCPQCEEALCDECRDHHKLLKVTRSHEPIPISDYKSIPSFINDIQQSCIYHNEQYQQYCVEHALPICFKCINDHRKCNVTTLEKVINNVKTSEQFLDLESRFDDLLQNIDQIEKDRHSNVTKIEETKTRLVKEIQQKRAEINKHLDNLEKQIIKDLDEQACQNCKTIQKVISSVKEKEIIISKCQTNFQKMKQYASDLQTFLGINKIEMKVYENEQFLHSKSGAA</sequence>
<dbReference type="Gene3D" id="3.30.160.60">
    <property type="entry name" value="Classic Zinc Finger"/>
    <property type="match status" value="1"/>
</dbReference>
<evidence type="ECO:0000256" key="2">
    <source>
        <dbReference type="SAM" id="Coils"/>
    </source>
</evidence>
<keyword evidence="2" id="KW-0175">Coiled coil</keyword>
<evidence type="ECO:0000313" key="4">
    <source>
        <dbReference type="EMBL" id="CAG2223815.1"/>
    </source>
</evidence>
<dbReference type="OrthoDB" id="6119887at2759"/>
<keyword evidence="1" id="KW-0479">Metal-binding</keyword>
<dbReference type="PANTHER" id="PTHR25462:SF296">
    <property type="entry name" value="MEIOTIC P26, ISOFORM F"/>
    <property type="match status" value="1"/>
</dbReference>
<keyword evidence="1" id="KW-0863">Zinc-finger</keyword>
<dbReference type="AlphaFoldDB" id="A0A8S3STR8"/>
<accession>A0A8S3STR8</accession>
<dbReference type="PANTHER" id="PTHR25462">
    <property type="entry name" value="BONUS, ISOFORM C-RELATED"/>
    <property type="match status" value="1"/>
</dbReference>
<name>A0A8S3STR8_MYTED</name>
<comment type="caution">
    <text evidence="4">The sequence shown here is derived from an EMBL/GenBank/DDBJ whole genome shotgun (WGS) entry which is preliminary data.</text>
</comment>
<dbReference type="InterPro" id="IPR000315">
    <property type="entry name" value="Znf_B-box"/>
</dbReference>
<gene>
    <name evidence="4" type="ORF">MEDL_37108</name>
</gene>
<evidence type="ECO:0000313" key="5">
    <source>
        <dbReference type="Proteomes" id="UP000683360"/>
    </source>
</evidence>
<dbReference type="Proteomes" id="UP000683360">
    <property type="component" value="Unassembled WGS sequence"/>
</dbReference>
<dbReference type="GO" id="GO:0008270">
    <property type="term" value="F:zinc ion binding"/>
    <property type="evidence" value="ECO:0007669"/>
    <property type="project" value="UniProtKB-KW"/>
</dbReference>
<feature type="domain" description="B box-type" evidence="3">
    <location>
        <begin position="3"/>
        <end position="53"/>
    </location>
</feature>
<reference evidence="4" key="1">
    <citation type="submission" date="2021-03" db="EMBL/GenBank/DDBJ databases">
        <authorList>
            <person name="Bekaert M."/>
        </authorList>
    </citation>
    <scope>NUCLEOTIDE SEQUENCE</scope>
</reference>